<feature type="transmembrane region" description="Helical" evidence="1">
    <location>
        <begin position="20"/>
        <end position="38"/>
    </location>
</feature>
<comment type="caution">
    <text evidence="2">The sequence shown here is derived from an EMBL/GenBank/DDBJ whole genome shotgun (WGS) entry which is preliminary data.</text>
</comment>
<feature type="transmembrane region" description="Helical" evidence="1">
    <location>
        <begin position="537"/>
        <end position="557"/>
    </location>
</feature>
<feature type="transmembrane region" description="Helical" evidence="1">
    <location>
        <begin position="922"/>
        <end position="944"/>
    </location>
</feature>
<dbReference type="PRINTS" id="PR00702">
    <property type="entry name" value="ACRIFLAVINRP"/>
</dbReference>
<keyword evidence="1" id="KW-0812">Transmembrane</keyword>
<feature type="transmembrane region" description="Helical" evidence="1">
    <location>
        <begin position="871"/>
        <end position="890"/>
    </location>
</feature>
<dbReference type="Gene3D" id="3.30.70.1430">
    <property type="entry name" value="Multidrug efflux transporter AcrB pore domain"/>
    <property type="match status" value="2"/>
</dbReference>
<keyword evidence="1" id="KW-1133">Transmembrane helix</keyword>
<protein>
    <submittedName>
        <fullName evidence="2">Multidrug transporter</fullName>
    </submittedName>
</protein>
<keyword evidence="1" id="KW-0472">Membrane</keyword>
<feature type="transmembrane region" description="Helical" evidence="1">
    <location>
        <begin position="1007"/>
        <end position="1025"/>
    </location>
</feature>
<dbReference type="Gene3D" id="3.30.2090.10">
    <property type="entry name" value="Multidrug efflux transporter AcrB TolC docking domain, DN and DC subdomains"/>
    <property type="match status" value="2"/>
</dbReference>
<dbReference type="SUPFAM" id="SSF82714">
    <property type="entry name" value="Multidrug efflux transporter AcrB TolC docking domain, DN and DC subdomains"/>
    <property type="match status" value="2"/>
</dbReference>
<dbReference type="Gene3D" id="1.20.1640.10">
    <property type="entry name" value="Multidrug efflux transporter AcrB transmembrane domain"/>
    <property type="match status" value="2"/>
</dbReference>
<dbReference type="InterPro" id="IPR001036">
    <property type="entry name" value="Acrflvin-R"/>
</dbReference>
<dbReference type="SUPFAM" id="SSF82866">
    <property type="entry name" value="Multidrug efflux transporter AcrB transmembrane domain"/>
    <property type="match status" value="2"/>
</dbReference>
<feature type="transmembrane region" description="Helical" evidence="1">
    <location>
        <begin position="897"/>
        <end position="916"/>
    </location>
</feature>
<evidence type="ECO:0000256" key="1">
    <source>
        <dbReference type="SAM" id="Phobius"/>
    </source>
</evidence>
<proteinExistence type="predicted"/>
<feature type="transmembrane region" description="Helical" evidence="1">
    <location>
        <begin position="468"/>
        <end position="487"/>
    </location>
</feature>
<feature type="transmembrane region" description="Helical" evidence="1">
    <location>
        <begin position="346"/>
        <end position="374"/>
    </location>
</feature>
<organism evidence="2 3">
    <name type="scientific">Vibrio lentus</name>
    <dbReference type="NCBI Taxonomy" id="136468"/>
    <lineage>
        <taxon>Bacteria</taxon>
        <taxon>Pseudomonadati</taxon>
        <taxon>Pseudomonadota</taxon>
        <taxon>Gammaproteobacteria</taxon>
        <taxon>Vibrionales</taxon>
        <taxon>Vibrionaceae</taxon>
        <taxon>Vibrio</taxon>
    </lineage>
</organism>
<dbReference type="SMR" id="A0A2N7K4J0"/>
<evidence type="ECO:0000313" key="3">
    <source>
        <dbReference type="Proteomes" id="UP000235406"/>
    </source>
</evidence>
<dbReference type="Proteomes" id="UP000235406">
    <property type="component" value="Unassembled WGS sequence"/>
</dbReference>
<sequence>MMDNNQKAQGLIAWFVHNPVAANLLMVLILVAGGFAAIQSRVESFPSLPPTSITVSVEYQSGSARSAEEGIAIKIEDALQGVDGIKQIASSSDSDGVTVTITKSSGYSLEKLQQDVKSEVDAIGDLPSEAKKPVITRQADLEDVMSINLFGDVPIDALQSYLDELRNKLLDSLLIQKVDYIGRKAQQISIEVDEAKLQAFNLTMDHIVSQIRAESLTQTAGELKGSQGTLVLKTDQQHRSATEFASLPIKRTAGGQTILLSDVAHVELGFDDDGSITRYNGQPSLGLTVKMYGQSNINLLAQETRSIVDAYQLTLPSGINLTQWNDQSEPITHRLSLLLKNSAQGIALVVILLALLLNIRVAFWVAVGLPVTFAGAMVLMGDSFFGLTLNELTTFGFIMALGIVVDDAVVIGESIYEQREKHGASVESTIAGAQKVATPTTFGVLTTIVAFMSLSLVEGELGKIFAQFAMAATFCLIFSLIESKLILPAHLARVKMEPGSARGIPAVWHYVQQRILRGFKYITWHIYKPCLQLVLRYRYAVICGFVSLCILISGSLITGKLKSVFFPEISNNFITIELAFEEDAGYGLVQRQTLKVEQMAASLNDSLMSQYGLSVAPIQSVLVETTNSSSQIIVGLSGNAQRPISAGAIAKEWQSMIPLLEGIDSANFLADMISDKAISIELRSENETTISNATHELTEHLSHVQGVHGIKSSLANTQAQVDISVNESGLAMGLSTANLLQQLNMAYQGYEIQQYQQGLHEIKVKIQYPHSKRQTLDNLKYAQVRLSNGKLVPLNAVANISTRYVSKNIERINRNRVNVITADVDKTIASPEDIINNIDGHLFKELQKKYRDLNIVLSGQQQEQEQISNSLYSVFAIALIGIYALLAIPLNSYFQPLLIMCTIPFGIVGALMGHLIQGIPISVLSLFGMLALTGVVVNDSLLLISRFNTKINSGDTVYEALIESGTGRLRAIVLTSATTYFGLVPLLSETSPQAQFLIPAATSMGYGILFATVITLILVPVLLMVQEDIKQLYHNIITQRSASFIEVNKNEI</sequence>
<dbReference type="Gene3D" id="3.30.70.1320">
    <property type="entry name" value="Multidrug efflux transporter AcrB pore domain like"/>
    <property type="match status" value="1"/>
</dbReference>
<dbReference type="Gene3D" id="3.30.70.1440">
    <property type="entry name" value="Multidrug efflux transporter AcrB pore domain"/>
    <property type="match status" value="1"/>
</dbReference>
<dbReference type="GO" id="GO:0005886">
    <property type="term" value="C:plasma membrane"/>
    <property type="evidence" value="ECO:0007669"/>
    <property type="project" value="TreeGrafter"/>
</dbReference>
<gene>
    <name evidence="2" type="ORF">BCT49_08290</name>
</gene>
<reference evidence="3" key="1">
    <citation type="submission" date="2016-07" db="EMBL/GenBank/DDBJ databases">
        <title>Nontailed viruses are major unrecognized killers of bacteria in the ocean.</title>
        <authorList>
            <person name="Kauffman K."/>
            <person name="Hussain F."/>
            <person name="Yang J."/>
            <person name="Arevalo P."/>
            <person name="Brown J."/>
            <person name="Cutler M."/>
            <person name="Kelly L."/>
            <person name="Polz M.F."/>
        </authorList>
    </citation>
    <scope>NUCLEOTIDE SEQUENCE [LARGE SCALE GENOMIC DNA]</scope>
    <source>
        <strain evidence="3">10N.261.46.F8</strain>
    </source>
</reference>
<evidence type="ECO:0000313" key="2">
    <source>
        <dbReference type="EMBL" id="PMM69167.1"/>
    </source>
</evidence>
<dbReference type="EMBL" id="MCZK01000118">
    <property type="protein sequence ID" value="PMM69167.1"/>
    <property type="molecule type" value="Genomic_DNA"/>
</dbReference>
<dbReference type="GO" id="GO:0042910">
    <property type="term" value="F:xenobiotic transmembrane transporter activity"/>
    <property type="evidence" value="ECO:0007669"/>
    <property type="project" value="TreeGrafter"/>
</dbReference>
<feature type="transmembrane region" description="Helical" evidence="1">
    <location>
        <begin position="394"/>
        <end position="416"/>
    </location>
</feature>
<dbReference type="PANTHER" id="PTHR32063">
    <property type="match status" value="1"/>
</dbReference>
<feature type="transmembrane region" description="Helical" evidence="1">
    <location>
        <begin position="969"/>
        <end position="987"/>
    </location>
</feature>
<accession>A0A2N7K4J0</accession>
<dbReference type="PANTHER" id="PTHR32063:SF33">
    <property type="entry name" value="RND SUPERFAMILY EFFLUX PUMP PERMEASE COMPONENT"/>
    <property type="match status" value="1"/>
</dbReference>
<dbReference type="InterPro" id="IPR027463">
    <property type="entry name" value="AcrB_DN_DC_subdom"/>
</dbReference>
<feature type="transmembrane region" description="Helical" evidence="1">
    <location>
        <begin position="436"/>
        <end position="456"/>
    </location>
</feature>
<name>A0A2N7K4J0_9VIBR</name>
<dbReference type="SUPFAM" id="SSF82693">
    <property type="entry name" value="Multidrug efflux transporter AcrB pore domain, PN1, PN2, PC1 and PC2 subdomains"/>
    <property type="match status" value="1"/>
</dbReference>
<dbReference type="Pfam" id="PF00873">
    <property type="entry name" value="ACR_tran"/>
    <property type="match status" value="1"/>
</dbReference>
<dbReference type="AlphaFoldDB" id="A0A2N7K4J0"/>